<dbReference type="HOGENOM" id="CLU_2396535_0_0_14"/>
<protein>
    <submittedName>
        <fullName evidence="2">Uncharacterized protein</fullName>
    </submittedName>
</protein>
<keyword evidence="1" id="KW-0472">Membrane</keyword>
<proteinExistence type="predicted"/>
<dbReference type="KEGG" id="mss:MSU_0220"/>
<keyword evidence="1" id="KW-0812">Transmembrane</keyword>
<keyword evidence="3" id="KW-1185">Reference proteome</keyword>
<feature type="transmembrane region" description="Helical" evidence="1">
    <location>
        <begin position="12"/>
        <end position="32"/>
    </location>
</feature>
<name>F0QQJ4_MYCSL</name>
<accession>F0QQJ4</accession>
<evidence type="ECO:0000256" key="1">
    <source>
        <dbReference type="SAM" id="Phobius"/>
    </source>
</evidence>
<keyword evidence="1" id="KW-1133">Transmembrane helix</keyword>
<dbReference type="AlphaFoldDB" id="F0QQJ4"/>
<gene>
    <name evidence="2" type="ordered locus">MSU_0220</name>
</gene>
<dbReference type="RefSeq" id="WP_013609712.1">
    <property type="nucleotide sequence ID" value="NC_015155.1"/>
</dbReference>
<evidence type="ECO:0000313" key="3">
    <source>
        <dbReference type="Proteomes" id="UP000007484"/>
    </source>
</evidence>
<organism evidence="2 3">
    <name type="scientific">Mycoplasma suis (strain Illinois)</name>
    <dbReference type="NCBI Taxonomy" id="768700"/>
    <lineage>
        <taxon>Bacteria</taxon>
        <taxon>Bacillati</taxon>
        <taxon>Mycoplasmatota</taxon>
        <taxon>Mollicutes</taxon>
        <taxon>Mycoplasmataceae</taxon>
        <taxon>Mycoplasma</taxon>
    </lineage>
</organism>
<dbReference type="EMBL" id="CP002525">
    <property type="protein sequence ID" value="ADX97764.1"/>
    <property type="molecule type" value="Genomic_DNA"/>
</dbReference>
<dbReference type="Proteomes" id="UP000007484">
    <property type="component" value="Chromosome"/>
</dbReference>
<evidence type="ECO:0000313" key="2">
    <source>
        <dbReference type="EMBL" id="ADX97764.1"/>
    </source>
</evidence>
<reference evidence="2 3" key="1">
    <citation type="journal article" date="2011" name="J. Bacteriol.">
        <title>Complete genome sequences of two hemotropic Mycoplasmas, Mycoplasma haemofelis strain Ohio2 and Mycoplasma suis strain Illinois.</title>
        <authorList>
            <person name="Messick J.B."/>
            <person name="Santos A.P."/>
            <person name="Guimaraes A.M."/>
        </authorList>
    </citation>
    <scope>NUCLEOTIDE SEQUENCE [LARGE SCALE GENOMIC DNA]</scope>
    <source>
        <strain evidence="2 3">Illinois</strain>
    </source>
</reference>
<dbReference type="STRING" id="768700.MSU_0220"/>
<sequence length="93" mass="10132">MLGGLLTKKFMTSIFGIAGVAGGGGMGLTSLLMNNSGKFEFNVGPEVKSEKYSESAEDVERKGYKYARDSSRLAAVFIYREQEKSGEDESTYL</sequence>